<dbReference type="GO" id="GO:0008837">
    <property type="term" value="F:diaminopimelate epimerase activity"/>
    <property type="evidence" value="ECO:0007669"/>
    <property type="project" value="UniProtKB-EC"/>
</dbReference>
<comment type="similarity">
    <text evidence="1 3">Belongs to the diaminopimelate epimerase family.</text>
</comment>
<evidence type="ECO:0000256" key="1">
    <source>
        <dbReference type="ARBA" id="ARBA00010219"/>
    </source>
</evidence>
<feature type="active site" description="Proton acceptor" evidence="3">
    <location>
        <position position="198"/>
    </location>
</feature>
<feature type="site" description="Could be important to modulate the pK values of the two catalytic cysteine residues" evidence="3">
    <location>
        <position position="138"/>
    </location>
</feature>
<accession>A0ABU9KZX5</accession>
<feature type="binding site" evidence="3">
    <location>
        <begin position="188"/>
        <end position="189"/>
    </location>
    <ligand>
        <name>substrate</name>
    </ligand>
</feature>
<keyword evidence="2 3" id="KW-0413">Isomerase</keyword>
<dbReference type="PANTHER" id="PTHR31689:SF0">
    <property type="entry name" value="DIAMINOPIMELATE EPIMERASE"/>
    <property type="match status" value="1"/>
</dbReference>
<comment type="caution">
    <text evidence="3">Lacks conserved residue(s) required for the propagation of feature annotation.</text>
</comment>
<comment type="pathway">
    <text evidence="3">Amino-acid biosynthesis; L-lysine biosynthesis via DAP pathway; DL-2,6-diaminopimelate from LL-2,6-diaminopimelate: step 1/1.</text>
</comment>
<keyword evidence="3" id="KW-0028">Amino-acid biosynthesis</keyword>
<dbReference type="InterPro" id="IPR001653">
    <property type="entry name" value="DAP_epimerase_DapF"/>
</dbReference>
<keyword evidence="6" id="KW-1185">Reference proteome</keyword>
<sequence>MKIDFFKYQGAGNDFVIVDNRQQIFPKDDFDLIERLCDRKFGIGADGFMLLENAKDCDFKMEYFNADGRPGSMCGNGGRCIVAFAKTLNLFEASTSFVALGKKYQATITGELVHLKMMDVDHIEMHKDHVFLDTGSPHHVTFIENLSEFNVVEHGRQIRYGSPYFEKGTNVNFVEKLNENTFSVRTYERGVEDETLSCGTGVTAVALASFHLEKTKEKKVHIKTRGGNLKIEFEEGQKGYKNIILSGPATFVFNGTIDIG</sequence>
<comment type="caution">
    <text evidence="5">The sequence shown here is derived from an EMBL/GenBank/DDBJ whole genome shotgun (WGS) entry which is preliminary data.</text>
</comment>
<dbReference type="SUPFAM" id="SSF54506">
    <property type="entry name" value="Diaminopimelate epimerase-like"/>
    <property type="match status" value="2"/>
</dbReference>
<evidence type="ECO:0000256" key="4">
    <source>
        <dbReference type="NCBIfam" id="TIGR00652"/>
    </source>
</evidence>
<comment type="subunit">
    <text evidence="3">Homodimer.</text>
</comment>
<dbReference type="Proteomes" id="UP001474120">
    <property type="component" value="Unassembled WGS sequence"/>
</dbReference>
<evidence type="ECO:0000313" key="5">
    <source>
        <dbReference type="EMBL" id="MEL4454300.1"/>
    </source>
</evidence>
<reference evidence="5 6" key="1">
    <citation type="submission" date="2024-04" db="EMBL/GenBank/DDBJ databases">
        <title>whole genome sequencing of Lutimonas vermicola strain IMCC1616.</title>
        <authorList>
            <person name="Bae S.S."/>
        </authorList>
    </citation>
    <scope>NUCLEOTIDE SEQUENCE [LARGE SCALE GENOMIC DNA]</scope>
    <source>
        <strain evidence="5 6">IMCC1616</strain>
    </source>
</reference>
<keyword evidence="3" id="KW-0457">Lysine biosynthesis</keyword>
<feature type="binding site" evidence="3">
    <location>
        <begin position="199"/>
        <end position="200"/>
    </location>
    <ligand>
        <name>substrate</name>
    </ligand>
</feature>
<comment type="catalytic activity">
    <reaction evidence="3">
        <text>(2S,6S)-2,6-diaminopimelate = meso-2,6-diaminopimelate</text>
        <dbReference type="Rhea" id="RHEA:15393"/>
        <dbReference type="ChEBI" id="CHEBI:57609"/>
        <dbReference type="ChEBI" id="CHEBI:57791"/>
        <dbReference type="EC" id="5.1.1.7"/>
    </reaction>
</comment>
<feature type="active site" description="Proton donor" evidence="3">
    <location>
        <position position="74"/>
    </location>
</feature>
<feature type="binding site" evidence="3">
    <location>
        <position position="13"/>
    </location>
    <ligand>
        <name>substrate</name>
    </ligand>
</feature>
<dbReference type="EC" id="5.1.1.7" evidence="3 4"/>
<feature type="site" description="Could be important to modulate the pK values of the two catalytic cysteine residues" evidence="3">
    <location>
        <position position="188"/>
    </location>
</feature>
<keyword evidence="3" id="KW-0963">Cytoplasm</keyword>
<feature type="binding site" evidence="3">
    <location>
        <position position="170"/>
    </location>
    <ligand>
        <name>substrate</name>
    </ligand>
</feature>
<feature type="binding site" evidence="3">
    <location>
        <position position="65"/>
    </location>
    <ligand>
        <name>substrate</name>
    </ligand>
</feature>
<dbReference type="Pfam" id="PF01678">
    <property type="entry name" value="DAP_epimerase"/>
    <property type="match status" value="2"/>
</dbReference>
<evidence type="ECO:0000256" key="3">
    <source>
        <dbReference type="HAMAP-Rule" id="MF_00197"/>
    </source>
</evidence>
<organism evidence="5 6">
    <name type="scientific">Lutimonas vermicola</name>
    <dbReference type="NCBI Taxonomy" id="414288"/>
    <lineage>
        <taxon>Bacteria</taxon>
        <taxon>Pseudomonadati</taxon>
        <taxon>Bacteroidota</taxon>
        <taxon>Flavobacteriia</taxon>
        <taxon>Flavobacteriales</taxon>
        <taxon>Flavobacteriaceae</taxon>
        <taxon>Lutimonas</taxon>
    </lineage>
</organism>
<comment type="subcellular location">
    <subcellularLocation>
        <location evidence="3">Cytoplasm</location>
    </subcellularLocation>
</comment>
<name>A0ABU9KZX5_9FLAO</name>
<protein>
    <recommendedName>
        <fullName evidence="3 4">Diaminopimelate epimerase</fullName>
        <shortName evidence="3">DAP epimerase</shortName>
        <ecNumber evidence="3 4">5.1.1.7</ecNumber>
    </recommendedName>
    <alternativeName>
        <fullName evidence="3">PLP-independent amino acid racemase</fullName>
    </alternativeName>
</protein>
<dbReference type="RefSeq" id="WP_342157810.1">
    <property type="nucleotide sequence ID" value="NZ_JBCDNA010000001.1"/>
</dbReference>
<evidence type="ECO:0000256" key="2">
    <source>
        <dbReference type="ARBA" id="ARBA00023235"/>
    </source>
</evidence>
<dbReference type="EMBL" id="JBCDNA010000001">
    <property type="protein sequence ID" value="MEL4454300.1"/>
    <property type="molecule type" value="Genomic_DNA"/>
</dbReference>
<feature type="binding site" evidence="3">
    <location>
        <begin position="75"/>
        <end position="76"/>
    </location>
    <ligand>
        <name>substrate</name>
    </ligand>
</feature>
<dbReference type="HAMAP" id="MF_00197">
    <property type="entry name" value="DAP_epimerase"/>
    <property type="match status" value="1"/>
</dbReference>
<evidence type="ECO:0000313" key="6">
    <source>
        <dbReference type="Proteomes" id="UP001474120"/>
    </source>
</evidence>
<dbReference type="Gene3D" id="3.10.310.10">
    <property type="entry name" value="Diaminopimelate Epimerase, Chain A, domain 1"/>
    <property type="match status" value="2"/>
</dbReference>
<proteinExistence type="inferred from homology"/>
<dbReference type="PANTHER" id="PTHR31689">
    <property type="entry name" value="DIAMINOPIMELATE EPIMERASE, CHLOROPLASTIC"/>
    <property type="match status" value="1"/>
</dbReference>
<dbReference type="NCBIfam" id="TIGR00652">
    <property type="entry name" value="DapF"/>
    <property type="match status" value="1"/>
</dbReference>
<comment type="function">
    <text evidence="3">Catalyzes the stereoinversion of LL-2,6-diaminopimelate (L,L-DAP) to meso-diaminopimelate (meso-DAP), a precursor of L-lysine and an essential component of the bacterial peptidoglycan.</text>
</comment>
<gene>
    <name evidence="3 5" type="primary">dapF</name>
    <name evidence="5" type="ORF">AABB81_00220</name>
</gene>